<evidence type="ECO:0000313" key="2">
    <source>
        <dbReference type="Proteomes" id="UP001201163"/>
    </source>
</evidence>
<evidence type="ECO:0000313" key="1">
    <source>
        <dbReference type="EMBL" id="KAH8991004.1"/>
    </source>
</evidence>
<dbReference type="AlphaFoldDB" id="A0AAD4LGR8"/>
<dbReference type="EMBL" id="JAKELL010000028">
    <property type="protein sequence ID" value="KAH8991004.1"/>
    <property type="molecule type" value="Genomic_DNA"/>
</dbReference>
<reference evidence="1" key="1">
    <citation type="submission" date="2022-01" db="EMBL/GenBank/DDBJ databases">
        <title>Comparative genomics reveals a dynamic genome evolution in the ectomycorrhizal milk-cap (Lactarius) mushrooms.</title>
        <authorList>
            <consortium name="DOE Joint Genome Institute"/>
            <person name="Lebreton A."/>
            <person name="Tang N."/>
            <person name="Kuo A."/>
            <person name="LaButti K."/>
            <person name="Drula E."/>
            <person name="Barry K."/>
            <person name="Clum A."/>
            <person name="Lipzen A."/>
            <person name="Mousain D."/>
            <person name="Ng V."/>
            <person name="Wang R."/>
            <person name="Wang X."/>
            <person name="Dai Y."/>
            <person name="Henrissat B."/>
            <person name="Grigoriev I.V."/>
            <person name="Guerin-Laguette A."/>
            <person name="Yu F."/>
            <person name="Martin F.M."/>
        </authorList>
    </citation>
    <scope>NUCLEOTIDE SEQUENCE</scope>
    <source>
        <strain evidence="1">QP</strain>
    </source>
</reference>
<dbReference type="Proteomes" id="UP001201163">
    <property type="component" value="Unassembled WGS sequence"/>
</dbReference>
<gene>
    <name evidence="1" type="ORF">EDB92DRAFT_706213</name>
</gene>
<accession>A0AAD4LGR8</accession>
<proteinExistence type="predicted"/>
<comment type="caution">
    <text evidence="1">The sequence shown here is derived from an EMBL/GenBank/DDBJ whole genome shotgun (WGS) entry which is preliminary data.</text>
</comment>
<protein>
    <submittedName>
        <fullName evidence="1">Uncharacterized protein</fullName>
    </submittedName>
</protein>
<sequence length="237" mass="26801">MRYVLEAACDLNVQDTSPELQREFCILWNQIFLKVQNDNNGWMAAYILKPIRNVYVALHQDTEAAPTRFFGTTGSQDDVLRQPSSYPFCNIPGHHPDSTPRIHDYYTSTTFAHIATPASIASPDASSSSVPAPFHVVNTPMDVPPLINVYAPGSSPRPSDIYRKPQHSCCPARSSHRCQFRYNDVPSHSRNLDIRPSFRYLFTRCRYLPAQSKPPDAFRCTNPRNIRRGGKSKCATQ</sequence>
<organism evidence="1 2">
    <name type="scientific">Lactarius akahatsu</name>
    <dbReference type="NCBI Taxonomy" id="416441"/>
    <lineage>
        <taxon>Eukaryota</taxon>
        <taxon>Fungi</taxon>
        <taxon>Dikarya</taxon>
        <taxon>Basidiomycota</taxon>
        <taxon>Agaricomycotina</taxon>
        <taxon>Agaricomycetes</taxon>
        <taxon>Russulales</taxon>
        <taxon>Russulaceae</taxon>
        <taxon>Lactarius</taxon>
    </lineage>
</organism>
<name>A0AAD4LGR8_9AGAM</name>
<keyword evidence="2" id="KW-1185">Reference proteome</keyword>